<comment type="function">
    <text evidence="1 2">This protein is a component of the acetyl coenzyme A carboxylase complex; first, biotin carboxylase catalyzes the carboxylation of the carrier protein and then the transcarboxylase transfers the carboxyl group to form malonyl-CoA.</text>
</comment>
<dbReference type="InterPro" id="IPR011053">
    <property type="entry name" value="Single_hybrid_motif"/>
</dbReference>
<proteinExistence type="predicted"/>
<dbReference type="Proteomes" id="UP000664122">
    <property type="component" value="Unassembled WGS sequence"/>
</dbReference>
<dbReference type="EMBL" id="JAFMPP010000001">
    <property type="protein sequence ID" value="MBO0661424.1"/>
    <property type="molecule type" value="Genomic_DNA"/>
</dbReference>
<dbReference type="GO" id="GO:0009317">
    <property type="term" value="C:acetyl-CoA carboxylase complex"/>
    <property type="evidence" value="ECO:0007669"/>
    <property type="project" value="InterPro"/>
</dbReference>
<organism evidence="4 5">
    <name type="scientific">Jiella flava</name>
    <dbReference type="NCBI Taxonomy" id="2816857"/>
    <lineage>
        <taxon>Bacteria</taxon>
        <taxon>Pseudomonadati</taxon>
        <taxon>Pseudomonadota</taxon>
        <taxon>Alphaproteobacteria</taxon>
        <taxon>Hyphomicrobiales</taxon>
        <taxon>Aurantimonadaceae</taxon>
        <taxon>Jiella</taxon>
    </lineage>
</organism>
<dbReference type="SUPFAM" id="SSF51230">
    <property type="entry name" value="Single hybrid motif"/>
    <property type="match status" value="1"/>
</dbReference>
<evidence type="ECO:0000313" key="5">
    <source>
        <dbReference type="Proteomes" id="UP000664122"/>
    </source>
</evidence>
<evidence type="ECO:0000256" key="1">
    <source>
        <dbReference type="ARBA" id="ARBA00003761"/>
    </source>
</evidence>
<sequence>MAKQLLSPLPGVFYRRPSPDEANFKNDGDAVAAGDTVGIVEAMKSFFPIEAEEAGVAIRFLVEDGAAIDAAQAIAEMD</sequence>
<comment type="pathway">
    <text evidence="2">Lipid metabolism; fatty acid biosynthesis.</text>
</comment>
<comment type="caution">
    <text evidence="4">The sequence shown here is derived from an EMBL/GenBank/DDBJ whole genome shotgun (WGS) entry which is preliminary data.</text>
</comment>
<keyword evidence="2" id="KW-0276">Fatty acid metabolism</keyword>
<evidence type="ECO:0000259" key="3">
    <source>
        <dbReference type="PROSITE" id="PS50968"/>
    </source>
</evidence>
<reference evidence="4" key="1">
    <citation type="submission" date="2021-03" db="EMBL/GenBank/DDBJ databases">
        <title>Whole genome sequence of Jiella sp. CQZ9-1.</title>
        <authorList>
            <person name="Tuo L."/>
        </authorList>
    </citation>
    <scope>NUCLEOTIDE SEQUENCE</scope>
    <source>
        <strain evidence="4">CQZ9-1</strain>
    </source>
</reference>
<dbReference type="CDD" id="cd06850">
    <property type="entry name" value="biotinyl_domain"/>
    <property type="match status" value="1"/>
</dbReference>
<gene>
    <name evidence="4" type="ORF">J1C48_02440</name>
</gene>
<dbReference type="InterPro" id="IPR000089">
    <property type="entry name" value="Biotin_lipoyl"/>
</dbReference>
<dbReference type="AlphaFoldDB" id="A0A939FXX5"/>
<dbReference type="GO" id="GO:0003989">
    <property type="term" value="F:acetyl-CoA carboxylase activity"/>
    <property type="evidence" value="ECO:0007669"/>
    <property type="project" value="InterPro"/>
</dbReference>
<evidence type="ECO:0000256" key="2">
    <source>
        <dbReference type="RuleBase" id="RU364072"/>
    </source>
</evidence>
<keyword evidence="2" id="KW-0092">Biotin</keyword>
<dbReference type="RefSeq" id="WP_207256046.1">
    <property type="nucleotide sequence ID" value="NZ_JAFMPP010000001.1"/>
</dbReference>
<name>A0A939FXX5_9HYPH</name>
<keyword evidence="2" id="KW-0443">Lipid metabolism</keyword>
<feature type="domain" description="Lipoyl-binding" evidence="3">
    <location>
        <begin position="1"/>
        <end position="78"/>
    </location>
</feature>
<dbReference type="GO" id="GO:0006633">
    <property type="term" value="P:fatty acid biosynthetic process"/>
    <property type="evidence" value="ECO:0007669"/>
    <property type="project" value="UniProtKB-KW"/>
</dbReference>
<evidence type="ECO:0000313" key="4">
    <source>
        <dbReference type="EMBL" id="MBO0661424.1"/>
    </source>
</evidence>
<dbReference type="Gene3D" id="2.40.50.100">
    <property type="match status" value="1"/>
</dbReference>
<dbReference type="NCBIfam" id="NF005457">
    <property type="entry name" value="PRK07051.1"/>
    <property type="match status" value="1"/>
</dbReference>
<keyword evidence="5" id="KW-1185">Reference proteome</keyword>
<dbReference type="Pfam" id="PF00364">
    <property type="entry name" value="Biotin_lipoyl"/>
    <property type="match status" value="1"/>
</dbReference>
<keyword evidence="2" id="KW-0444">Lipid biosynthesis</keyword>
<dbReference type="PRINTS" id="PR01071">
    <property type="entry name" value="ACOABIOTINCC"/>
</dbReference>
<protein>
    <recommendedName>
        <fullName evidence="2">Biotin carboxyl carrier protein of acetyl-CoA carboxylase</fullName>
    </recommendedName>
</protein>
<dbReference type="InterPro" id="IPR001249">
    <property type="entry name" value="AcCoA_biotinCC"/>
</dbReference>
<accession>A0A939FXX5</accession>
<dbReference type="PROSITE" id="PS50968">
    <property type="entry name" value="BIOTINYL_LIPOYL"/>
    <property type="match status" value="1"/>
</dbReference>
<keyword evidence="2" id="KW-0275">Fatty acid biosynthesis</keyword>